<evidence type="ECO:0000256" key="6">
    <source>
        <dbReference type="ARBA" id="ARBA00023242"/>
    </source>
</evidence>
<dbReference type="InterPro" id="IPR001138">
    <property type="entry name" value="Zn2Cys6_DnaBD"/>
</dbReference>
<dbReference type="Gene3D" id="4.10.240.10">
    <property type="entry name" value="Zn(2)-C6 fungal-type DNA-binding domain"/>
    <property type="match status" value="1"/>
</dbReference>
<dbReference type="SUPFAM" id="SSF57701">
    <property type="entry name" value="Zn2/Cys6 DNA-binding domain"/>
    <property type="match status" value="1"/>
</dbReference>
<dbReference type="SMART" id="SM00906">
    <property type="entry name" value="Fungal_trans"/>
    <property type="match status" value="1"/>
</dbReference>
<dbReference type="AlphaFoldDB" id="A0A8H7K2Q6"/>
<sequence>MAVMEVEEQPEQQAATLDPCPPRRRRRPALSCLECRRRKIKCDQKSPCTHCSRHKTLCAYRDDVLPIRRRRTPASTTSAPSPDPVSPSRAALRTPDQQPLPNGNTSWDKQKGSSAPLAVSRDRGIVSRGSNPSSNNRARAHSPDIQGMLERIQKLEESTNCQQHNHPPKRAIFCGNHPDPSSIDEPGDWKQLFTKPRDIGKGGWVNGAQEFDLIIACWVAIVSRPSETTSFKDPETQAMVCQAGDILRQCKKIAKTVKRARPTRSLLSSSSFLAPPSREISDTMVDLYFASFESTHRILHFPTFSEDYQRYWDSADTAPAELRLAVLLVIGIGSSLRDHETPDATIANAELVHHWIYAAETWLAGPLEKDRVSIAGLQVYCLTILARQVFAIGGDTVWMSTGSLIHRAMQLGLHRDPTKLPGQRSLTLQTEIRRRLWATILELVVQASLDSRMPPRISFDEFDTRPPSNVDDADMDETTSALEPHPKARFTDTSIQIALLESLPNRLKILQLLMGLGTELSYPRVLELSSELTSDLQRNAILMRNTERNISTPFRRNLLDYLLRRFIIPLHFFFSNQAHANPMYYYSLKLSIDTATAIMTPEPDDGFARLMVSGGGLFREGVRLCSMATGLELLLQAQAQSLDGTLARVGEYREHLKRGIRDMAALSEERIRLGETNVKNHMFLCMILATAEAIEKDLPVELEVARGARDSLEHCHGILMTRVEKLSLASTPDTGLGASADEMEFGVDGYSLGLDWETLMADQGFFGEMVP</sequence>
<keyword evidence="2" id="KW-0862">Zinc</keyword>
<name>A0A8H7K2Q6_BIOOC</name>
<dbReference type="InterPro" id="IPR036864">
    <property type="entry name" value="Zn2-C6_fun-type_DNA-bd_sf"/>
</dbReference>
<evidence type="ECO:0000256" key="4">
    <source>
        <dbReference type="ARBA" id="ARBA00023125"/>
    </source>
</evidence>
<dbReference type="InterPro" id="IPR007219">
    <property type="entry name" value="XnlR_reg_dom"/>
</dbReference>
<feature type="region of interest" description="Disordered" evidence="7">
    <location>
        <begin position="1"/>
        <end position="26"/>
    </location>
</feature>
<evidence type="ECO:0000259" key="8">
    <source>
        <dbReference type="PROSITE" id="PS50048"/>
    </source>
</evidence>
<dbReference type="Proteomes" id="UP000616885">
    <property type="component" value="Unassembled WGS sequence"/>
</dbReference>
<evidence type="ECO:0000313" key="9">
    <source>
        <dbReference type="EMBL" id="KAF9743649.1"/>
    </source>
</evidence>
<dbReference type="CDD" id="cd00067">
    <property type="entry name" value="GAL4"/>
    <property type="match status" value="1"/>
</dbReference>
<dbReference type="PANTHER" id="PTHR31944">
    <property type="entry name" value="HEME-RESPONSIVE ZINC FINGER TRANSCRIPTION FACTOR HAP1"/>
    <property type="match status" value="1"/>
</dbReference>
<dbReference type="SMART" id="SM00066">
    <property type="entry name" value="GAL4"/>
    <property type="match status" value="1"/>
</dbReference>
<feature type="compositionally biased region" description="Polar residues" evidence="7">
    <location>
        <begin position="128"/>
        <end position="137"/>
    </location>
</feature>
<dbReference type="GO" id="GO:0005634">
    <property type="term" value="C:nucleus"/>
    <property type="evidence" value="ECO:0007669"/>
    <property type="project" value="TreeGrafter"/>
</dbReference>
<organism evidence="9 10">
    <name type="scientific">Bionectria ochroleuca</name>
    <name type="common">Gliocladium roseum</name>
    <dbReference type="NCBI Taxonomy" id="29856"/>
    <lineage>
        <taxon>Eukaryota</taxon>
        <taxon>Fungi</taxon>
        <taxon>Dikarya</taxon>
        <taxon>Ascomycota</taxon>
        <taxon>Pezizomycotina</taxon>
        <taxon>Sordariomycetes</taxon>
        <taxon>Hypocreomycetidae</taxon>
        <taxon>Hypocreales</taxon>
        <taxon>Bionectriaceae</taxon>
        <taxon>Clonostachys</taxon>
    </lineage>
</organism>
<dbReference type="PROSITE" id="PS00463">
    <property type="entry name" value="ZN2_CY6_FUNGAL_1"/>
    <property type="match status" value="1"/>
</dbReference>
<reference evidence="9" key="1">
    <citation type="submission" date="2020-10" db="EMBL/GenBank/DDBJ databases">
        <title>High-Quality Genome Resource of Clonostachys rosea strain S41 by Oxford Nanopore Long-Read Sequencing.</title>
        <authorList>
            <person name="Wang H."/>
        </authorList>
    </citation>
    <scope>NUCLEOTIDE SEQUENCE</scope>
    <source>
        <strain evidence="9">S41</strain>
    </source>
</reference>
<keyword evidence="4" id="KW-0238">DNA-binding</keyword>
<evidence type="ECO:0000256" key="3">
    <source>
        <dbReference type="ARBA" id="ARBA00023015"/>
    </source>
</evidence>
<keyword evidence="3" id="KW-0805">Transcription regulation</keyword>
<gene>
    <name evidence="9" type="ORF">IM811_005989</name>
</gene>
<keyword evidence="1" id="KW-0479">Metal-binding</keyword>
<evidence type="ECO:0000256" key="2">
    <source>
        <dbReference type="ARBA" id="ARBA00022833"/>
    </source>
</evidence>
<dbReference type="PROSITE" id="PS50048">
    <property type="entry name" value="ZN2_CY6_FUNGAL_2"/>
    <property type="match status" value="1"/>
</dbReference>
<dbReference type="CDD" id="cd12148">
    <property type="entry name" value="fungal_TF_MHR"/>
    <property type="match status" value="1"/>
</dbReference>
<dbReference type="GO" id="GO:0008270">
    <property type="term" value="F:zinc ion binding"/>
    <property type="evidence" value="ECO:0007669"/>
    <property type="project" value="InterPro"/>
</dbReference>
<evidence type="ECO:0000313" key="10">
    <source>
        <dbReference type="Proteomes" id="UP000616885"/>
    </source>
</evidence>
<evidence type="ECO:0000256" key="7">
    <source>
        <dbReference type="SAM" id="MobiDB-lite"/>
    </source>
</evidence>
<feature type="compositionally biased region" description="Low complexity" evidence="7">
    <location>
        <begin position="73"/>
        <end position="91"/>
    </location>
</feature>
<dbReference type="InterPro" id="IPR051430">
    <property type="entry name" value="Fungal_TF_Env_Response"/>
</dbReference>
<comment type="caution">
    <text evidence="9">The sequence shown here is derived from an EMBL/GenBank/DDBJ whole genome shotgun (WGS) entry which is preliminary data.</text>
</comment>
<protein>
    <recommendedName>
        <fullName evidence="8">Zn(2)-C6 fungal-type domain-containing protein</fullName>
    </recommendedName>
</protein>
<keyword evidence="6" id="KW-0539">Nucleus</keyword>
<feature type="compositionally biased region" description="Acidic residues" evidence="7">
    <location>
        <begin position="1"/>
        <end position="10"/>
    </location>
</feature>
<dbReference type="Pfam" id="PF04082">
    <property type="entry name" value="Fungal_trans"/>
    <property type="match status" value="1"/>
</dbReference>
<dbReference type="GO" id="GO:0006351">
    <property type="term" value="P:DNA-templated transcription"/>
    <property type="evidence" value="ECO:0007669"/>
    <property type="project" value="InterPro"/>
</dbReference>
<evidence type="ECO:0000256" key="1">
    <source>
        <dbReference type="ARBA" id="ARBA00022723"/>
    </source>
</evidence>
<dbReference type="Pfam" id="PF00172">
    <property type="entry name" value="Zn_clus"/>
    <property type="match status" value="1"/>
</dbReference>
<keyword evidence="5" id="KW-0804">Transcription</keyword>
<feature type="compositionally biased region" description="Polar residues" evidence="7">
    <location>
        <begin position="95"/>
        <end position="107"/>
    </location>
</feature>
<evidence type="ECO:0000256" key="5">
    <source>
        <dbReference type="ARBA" id="ARBA00023163"/>
    </source>
</evidence>
<dbReference type="PANTHER" id="PTHR31944:SF131">
    <property type="entry name" value="HEME-RESPONSIVE ZINC FINGER TRANSCRIPTION FACTOR HAP1"/>
    <property type="match status" value="1"/>
</dbReference>
<feature type="domain" description="Zn(2)-C6 fungal-type" evidence="8">
    <location>
        <begin position="31"/>
        <end position="60"/>
    </location>
</feature>
<proteinExistence type="predicted"/>
<accession>A0A8H7K2Q6</accession>
<dbReference type="GO" id="GO:0000978">
    <property type="term" value="F:RNA polymerase II cis-regulatory region sequence-specific DNA binding"/>
    <property type="evidence" value="ECO:0007669"/>
    <property type="project" value="TreeGrafter"/>
</dbReference>
<dbReference type="EMBL" id="JADCTT010000016">
    <property type="protein sequence ID" value="KAF9743649.1"/>
    <property type="molecule type" value="Genomic_DNA"/>
</dbReference>
<feature type="region of interest" description="Disordered" evidence="7">
    <location>
        <begin position="71"/>
        <end position="143"/>
    </location>
</feature>
<dbReference type="GO" id="GO:0001228">
    <property type="term" value="F:DNA-binding transcription activator activity, RNA polymerase II-specific"/>
    <property type="evidence" value="ECO:0007669"/>
    <property type="project" value="TreeGrafter"/>
</dbReference>